<dbReference type="InterPro" id="IPR024654">
    <property type="entry name" value="Calcineurin-like_PHP_lpxH"/>
</dbReference>
<dbReference type="EMBL" id="FOUY01000006">
    <property type="protein sequence ID" value="SFN00129.1"/>
    <property type="molecule type" value="Genomic_DNA"/>
</dbReference>
<dbReference type="InterPro" id="IPR029052">
    <property type="entry name" value="Metallo-depent_PP-like"/>
</dbReference>
<evidence type="ECO:0000256" key="2">
    <source>
        <dbReference type="RuleBase" id="RU362039"/>
    </source>
</evidence>
<dbReference type="NCBIfam" id="TIGR00040">
    <property type="entry name" value="yfcE"/>
    <property type="match status" value="1"/>
</dbReference>
<evidence type="ECO:0000256" key="1">
    <source>
        <dbReference type="ARBA" id="ARBA00008950"/>
    </source>
</evidence>
<dbReference type="Proteomes" id="UP000199614">
    <property type="component" value="Unassembled WGS sequence"/>
</dbReference>
<dbReference type="InterPro" id="IPR000979">
    <property type="entry name" value="Phosphodiesterase_MJ0936/Vps29"/>
</dbReference>
<evidence type="ECO:0000313" key="5">
    <source>
        <dbReference type="Proteomes" id="UP000199614"/>
    </source>
</evidence>
<accession>A0A1I4VG29</accession>
<dbReference type="Pfam" id="PF12850">
    <property type="entry name" value="Metallophos_2"/>
    <property type="match status" value="1"/>
</dbReference>
<comment type="similarity">
    <text evidence="1 2">Belongs to the metallophosphoesterase superfamily. YfcE family.</text>
</comment>
<feature type="domain" description="Calcineurin-like phosphoesterase" evidence="3">
    <location>
        <begin position="5"/>
        <end position="157"/>
    </location>
</feature>
<dbReference type="Gene3D" id="3.60.21.10">
    <property type="match status" value="1"/>
</dbReference>
<reference evidence="4 5" key="1">
    <citation type="submission" date="2016-10" db="EMBL/GenBank/DDBJ databases">
        <authorList>
            <person name="de Groot N.N."/>
        </authorList>
    </citation>
    <scope>NUCLEOTIDE SEQUENCE [LARGE SCALE GENOMIC DNA]</scope>
    <source>
        <strain evidence="4 5">CGMCC 4.1877</strain>
    </source>
</reference>
<sequence length="185" mass="20127">MPSSLLLISDTHHPARGGAHEGGLPASVWDAVDDADVVVHAGDWCTTDLLDRVEARAARLVGCWGNNDGADLRARLPGTARVVIDGVRLAVTHETGPTRGREGRARRAHPDTDLLVFGHSHIPWDSAVDGLRLLNPGSPTDRRRMPTHTWMTLTLDDGRIDDVVLHHLEPQLDTHHLGAGPPRHD</sequence>
<protein>
    <recommendedName>
        <fullName evidence="2">Phosphoesterase</fullName>
        <ecNumber evidence="2">3.1.4.-</ecNumber>
    </recommendedName>
</protein>
<gene>
    <name evidence="4" type="ORF">SAMN05216207_100641</name>
</gene>
<organism evidence="4 5">
    <name type="scientific">Pseudonocardia ammonioxydans</name>
    <dbReference type="NCBI Taxonomy" id="260086"/>
    <lineage>
        <taxon>Bacteria</taxon>
        <taxon>Bacillati</taxon>
        <taxon>Actinomycetota</taxon>
        <taxon>Actinomycetes</taxon>
        <taxon>Pseudonocardiales</taxon>
        <taxon>Pseudonocardiaceae</taxon>
        <taxon>Pseudonocardia</taxon>
    </lineage>
</organism>
<dbReference type="OrthoDB" id="9785951at2"/>
<dbReference type="GO" id="GO:0016787">
    <property type="term" value="F:hydrolase activity"/>
    <property type="evidence" value="ECO:0007669"/>
    <property type="project" value="UniProtKB-UniRule"/>
</dbReference>
<evidence type="ECO:0000313" key="4">
    <source>
        <dbReference type="EMBL" id="SFN00129.1"/>
    </source>
</evidence>
<proteinExistence type="inferred from homology"/>
<dbReference type="PANTHER" id="PTHR11124">
    <property type="entry name" value="VACUOLAR SORTING PROTEIN VPS29"/>
    <property type="match status" value="1"/>
</dbReference>
<dbReference type="RefSeq" id="WP_093339628.1">
    <property type="nucleotide sequence ID" value="NZ_FOUY01000006.1"/>
</dbReference>
<name>A0A1I4VG29_PSUAM</name>
<dbReference type="SUPFAM" id="SSF56300">
    <property type="entry name" value="Metallo-dependent phosphatases"/>
    <property type="match status" value="1"/>
</dbReference>
<keyword evidence="5" id="KW-1185">Reference proteome</keyword>
<dbReference type="GO" id="GO:0046872">
    <property type="term" value="F:metal ion binding"/>
    <property type="evidence" value="ECO:0007669"/>
    <property type="project" value="UniProtKB-KW"/>
</dbReference>
<evidence type="ECO:0000259" key="3">
    <source>
        <dbReference type="Pfam" id="PF12850"/>
    </source>
</evidence>
<dbReference type="EC" id="3.1.4.-" evidence="2"/>
<keyword evidence="2" id="KW-0479">Metal-binding</keyword>
<dbReference type="AlphaFoldDB" id="A0A1I4VG29"/>
<comment type="cofactor">
    <cofactor evidence="2">
        <name>a divalent metal cation</name>
        <dbReference type="ChEBI" id="CHEBI:60240"/>
    </cofactor>
</comment>
<dbReference type="STRING" id="260086.SAMN05216207_100641"/>